<evidence type="ECO:0000256" key="1">
    <source>
        <dbReference type="ARBA" id="ARBA00001968"/>
    </source>
</evidence>
<accession>A0A941HNZ6</accession>
<dbReference type="Gene3D" id="3.90.950.10">
    <property type="match status" value="1"/>
</dbReference>
<comment type="subcellular location">
    <subcellularLocation>
        <location evidence="3">Cytoplasm</location>
    </subcellularLocation>
</comment>
<dbReference type="PANTHER" id="PTHR43213">
    <property type="entry name" value="BIFUNCTIONAL DTTP/UTP PYROPHOSPHATASE/METHYLTRANSFERASE PROTEIN-RELATED"/>
    <property type="match status" value="1"/>
</dbReference>
<evidence type="ECO:0000256" key="2">
    <source>
        <dbReference type="ARBA" id="ARBA00022801"/>
    </source>
</evidence>
<dbReference type="EC" id="3.6.1.9" evidence="3"/>
<dbReference type="SUPFAM" id="SSF52972">
    <property type="entry name" value="ITPase-like"/>
    <property type="match status" value="1"/>
</dbReference>
<comment type="cofactor">
    <cofactor evidence="1 3">
        <name>a divalent metal cation</name>
        <dbReference type="ChEBI" id="CHEBI:60240"/>
    </cofactor>
</comment>
<dbReference type="PIRSF" id="PIRSF006305">
    <property type="entry name" value="Maf"/>
    <property type="match status" value="1"/>
</dbReference>
<dbReference type="NCBIfam" id="TIGR00172">
    <property type="entry name" value="maf"/>
    <property type="match status" value="1"/>
</dbReference>
<dbReference type="Pfam" id="PF02545">
    <property type="entry name" value="Maf"/>
    <property type="match status" value="1"/>
</dbReference>
<feature type="site" description="Important for substrate specificity" evidence="3">
    <location>
        <position position="11"/>
    </location>
</feature>
<keyword evidence="3" id="KW-0963">Cytoplasm</keyword>
<dbReference type="PANTHER" id="PTHR43213:SF5">
    <property type="entry name" value="BIFUNCTIONAL DTTP_UTP PYROPHOSPHATASE_METHYLTRANSFERASE PROTEIN-RELATED"/>
    <property type="match status" value="1"/>
</dbReference>
<dbReference type="Proteomes" id="UP000675379">
    <property type="component" value="Unassembled WGS sequence"/>
</dbReference>
<dbReference type="InterPro" id="IPR029001">
    <property type="entry name" value="ITPase-like_fam"/>
</dbReference>
<keyword evidence="3" id="KW-0546">Nucleotide metabolism</keyword>
<evidence type="ECO:0000313" key="5">
    <source>
        <dbReference type="Proteomes" id="UP000675379"/>
    </source>
</evidence>
<name>A0A941HNZ6_9CLOT</name>
<comment type="caution">
    <text evidence="4">The sequence shown here is derived from an EMBL/GenBank/DDBJ whole genome shotgun (WGS) entry which is preliminary data.</text>
</comment>
<dbReference type="HAMAP" id="MF_00528">
    <property type="entry name" value="Maf"/>
    <property type="match status" value="1"/>
</dbReference>
<organism evidence="4 5">
    <name type="scientific">Proteiniclasticum sediminis</name>
    <dbReference type="NCBI Taxonomy" id="2804028"/>
    <lineage>
        <taxon>Bacteria</taxon>
        <taxon>Bacillati</taxon>
        <taxon>Bacillota</taxon>
        <taxon>Clostridia</taxon>
        <taxon>Eubacteriales</taxon>
        <taxon>Clostridiaceae</taxon>
        <taxon>Proteiniclasticum</taxon>
    </lineage>
</organism>
<feature type="site" description="Important for substrate specificity" evidence="3">
    <location>
        <position position="71"/>
    </location>
</feature>
<comment type="function">
    <text evidence="3">Nucleoside triphosphate pyrophosphatase that hydrolyzes dTTP and UTP. May have a dual role in cell division arrest and in preventing the incorporation of modified nucleotides into cellular nucleic acids.</text>
</comment>
<gene>
    <name evidence="4" type="primary">maf</name>
    <name evidence="4" type="ORF">KCG48_00300</name>
</gene>
<dbReference type="RefSeq" id="WP_211799292.1">
    <property type="nucleotide sequence ID" value="NZ_JAGSCS010000001.1"/>
</dbReference>
<comment type="catalytic activity">
    <reaction evidence="3">
        <text>UTP + H2O = UMP + diphosphate + H(+)</text>
        <dbReference type="Rhea" id="RHEA:29395"/>
        <dbReference type="ChEBI" id="CHEBI:15377"/>
        <dbReference type="ChEBI" id="CHEBI:15378"/>
        <dbReference type="ChEBI" id="CHEBI:33019"/>
        <dbReference type="ChEBI" id="CHEBI:46398"/>
        <dbReference type="ChEBI" id="CHEBI:57865"/>
        <dbReference type="EC" id="3.6.1.9"/>
    </reaction>
</comment>
<protein>
    <recommendedName>
        <fullName evidence="3">dTTP/UTP pyrophosphatase</fullName>
        <shortName evidence="3">dTTPase/UTPase</shortName>
        <ecNumber evidence="3">3.6.1.9</ecNumber>
    </recommendedName>
    <alternativeName>
        <fullName evidence="3">Nucleoside triphosphate pyrophosphatase</fullName>
    </alternativeName>
    <alternativeName>
        <fullName evidence="3">Nucleotide pyrophosphatase</fullName>
        <shortName evidence="3">Nucleotide PPase</shortName>
    </alternativeName>
</protein>
<comment type="caution">
    <text evidence="3">Lacks conserved residue(s) required for the propagation of feature annotation.</text>
</comment>
<dbReference type="GO" id="GO:0009117">
    <property type="term" value="P:nucleotide metabolic process"/>
    <property type="evidence" value="ECO:0007669"/>
    <property type="project" value="UniProtKB-KW"/>
</dbReference>
<reference evidence="4" key="1">
    <citation type="submission" date="2021-04" db="EMBL/GenBank/DDBJ databases">
        <title>Proteiniclasticum sedimins sp. nov., an obligate anaerobic bacterium isolated from anaerobic sludge.</title>
        <authorList>
            <person name="Liu J."/>
        </authorList>
    </citation>
    <scope>NUCLEOTIDE SEQUENCE</scope>
    <source>
        <strain evidence="4">BAD-10</strain>
    </source>
</reference>
<feature type="active site" description="Proton acceptor" evidence="3">
    <location>
        <position position="70"/>
    </location>
</feature>
<comment type="catalytic activity">
    <reaction evidence="3">
        <text>dTTP + H2O = dTMP + diphosphate + H(+)</text>
        <dbReference type="Rhea" id="RHEA:28534"/>
        <dbReference type="ChEBI" id="CHEBI:15377"/>
        <dbReference type="ChEBI" id="CHEBI:15378"/>
        <dbReference type="ChEBI" id="CHEBI:33019"/>
        <dbReference type="ChEBI" id="CHEBI:37568"/>
        <dbReference type="ChEBI" id="CHEBI:63528"/>
        <dbReference type="EC" id="3.6.1.9"/>
    </reaction>
</comment>
<keyword evidence="5" id="KW-1185">Reference proteome</keyword>
<dbReference type="CDD" id="cd00555">
    <property type="entry name" value="Maf"/>
    <property type="match status" value="1"/>
</dbReference>
<dbReference type="EMBL" id="JAGSCS010000001">
    <property type="protein sequence ID" value="MBR0574769.1"/>
    <property type="molecule type" value="Genomic_DNA"/>
</dbReference>
<keyword evidence="2 3" id="KW-0378">Hydrolase</keyword>
<dbReference type="AlphaFoldDB" id="A0A941HNZ6"/>
<sequence>MKFILASGSLRRQELLSRLLSDYAIVVSDFDEDSIPYEGDPEEYVMTLALQKARTVQAQFPDNPVVLGSDTVVCQDGEILGKPRNREDAYRMLQNLSGKSHQVYSGIALLLDSQKGEELTCTKTSVKFSELSHEEIEAYLDAEEWQDKAGAYGIQGYAARFVEEIHGDYYNVMGLPLSTLYQLLKKHQIIL</sequence>
<proteinExistence type="inferred from homology"/>
<dbReference type="GO" id="GO:0047429">
    <property type="term" value="F:nucleoside triphosphate diphosphatase activity"/>
    <property type="evidence" value="ECO:0007669"/>
    <property type="project" value="UniProtKB-EC"/>
</dbReference>
<dbReference type="InterPro" id="IPR003697">
    <property type="entry name" value="Maf-like"/>
</dbReference>
<dbReference type="GO" id="GO:0005737">
    <property type="term" value="C:cytoplasm"/>
    <property type="evidence" value="ECO:0007669"/>
    <property type="project" value="UniProtKB-SubCell"/>
</dbReference>
<evidence type="ECO:0000256" key="3">
    <source>
        <dbReference type="HAMAP-Rule" id="MF_00528"/>
    </source>
</evidence>
<evidence type="ECO:0000313" key="4">
    <source>
        <dbReference type="EMBL" id="MBR0574769.1"/>
    </source>
</evidence>
<comment type="similarity">
    <text evidence="3">Belongs to the Maf family. YhdE subfamily.</text>
</comment>
<feature type="site" description="Important for substrate specificity" evidence="3">
    <location>
        <position position="155"/>
    </location>
</feature>